<keyword evidence="7" id="KW-0862">Zinc</keyword>
<dbReference type="PRINTS" id="PR00786">
    <property type="entry name" value="NEPRILYSIN"/>
</dbReference>
<evidence type="ECO:0000256" key="7">
    <source>
        <dbReference type="ARBA" id="ARBA00022833"/>
    </source>
</evidence>
<dbReference type="InParanoid" id="A0A5N4A977"/>
<keyword evidence="12" id="KW-1185">Reference proteome</keyword>
<comment type="cofactor">
    <cofactor evidence="1">
        <name>Zn(2+)</name>
        <dbReference type="ChEBI" id="CHEBI:29105"/>
    </cofactor>
</comment>
<dbReference type="InterPro" id="IPR024079">
    <property type="entry name" value="MetalloPept_cat_dom_sf"/>
</dbReference>
<evidence type="ECO:0000256" key="4">
    <source>
        <dbReference type="ARBA" id="ARBA00022670"/>
    </source>
</evidence>
<organism evidence="11 12">
    <name type="scientific">Photinus pyralis</name>
    <name type="common">Common eastern firefly</name>
    <name type="synonym">Lampyris pyralis</name>
    <dbReference type="NCBI Taxonomy" id="7054"/>
    <lineage>
        <taxon>Eukaryota</taxon>
        <taxon>Metazoa</taxon>
        <taxon>Ecdysozoa</taxon>
        <taxon>Arthropoda</taxon>
        <taxon>Hexapoda</taxon>
        <taxon>Insecta</taxon>
        <taxon>Pterygota</taxon>
        <taxon>Neoptera</taxon>
        <taxon>Endopterygota</taxon>
        <taxon>Coleoptera</taxon>
        <taxon>Polyphaga</taxon>
        <taxon>Elateriformia</taxon>
        <taxon>Elateroidea</taxon>
        <taxon>Lampyridae</taxon>
        <taxon>Lampyrinae</taxon>
        <taxon>Photinus</taxon>
    </lineage>
</organism>
<evidence type="ECO:0000256" key="3">
    <source>
        <dbReference type="ARBA" id="ARBA00007357"/>
    </source>
</evidence>
<feature type="domain" description="Peptidase M13 N-terminal" evidence="10">
    <location>
        <begin position="25"/>
        <end position="190"/>
    </location>
</feature>
<keyword evidence="5" id="KW-0479">Metal-binding</keyword>
<keyword evidence="6" id="KW-0378">Hydrolase</keyword>
<dbReference type="InterPro" id="IPR000718">
    <property type="entry name" value="Peptidase_M13"/>
</dbReference>
<evidence type="ECO:0000259" key="10">
    <source>
        <dbReference type="Pfam" id="PF05649"/>
    </source>
</evidence>
<sequence>MIDFECALSNLTIFKNKHDAIDKVQLSKRFALNWKTLFKTLFHNQSTFGEKIIVRSPQYIKELVRLISATDKRTIANYIMWTVVRALSRDVTDHLRALNFQMNHVVFGLRADYSRHFECTKEVMEYMDVVLIKSYTHRYIPDGAFIAIRNMIINIKTHFIKILNENTWLDNSTKKDLIEKVAAIKHVIAFNNEIDRQAQQLRKLTLSNNHLLNVIKLCSFKSRYNLENLNRKVNFKWTDSLFEVNAYYSVLQNTIFIPVGMLESPFFNLSAPIFSAYNYGALGSIIGHEISHALDTSGRHADKNGNVGNWWQSEAIRIYNEKTNCFAEQSGASEDLSLGENIADNVGLRISFNALSDLERKGNKLGEQLFFMSFAQVWCEARGTNEIEDEHAPAKVRVLTTLNNRNEFFNSFHCPQYTHQKCTLWVT</sequence>
<evidence type="ECO:0000256" key="8">
    <source>
        <dbReference type="ARBA" id="ARBA00023049"/>
    </source>
</evidence>
<keyword evidence="8" id="KW-0482">Metalloprotease</keyword>
<dbReference type="PROSITE" id="PS51450">
    <property type="entry name" value="LRR"/>
    <property type="match status" value="1"/>
</dbReference>
<protein>
    <recommendedName>
        <fullName evidence="13">Peptidase M13 C-terminal domain-containing protein</fullName>
    </recommendedName>
</protein>
<dbReference type="SUPFAM" id="SSF55486">
    <property type="entry name" value="Metalloproteases ('zincins'), catalytic domain"/>
    <property type="match status" value="1"/>
</dbReference>
<comment type="similarity">
    <text evidence="3">Belongs to the peptidase M13 family.</text>
</comment>
<dbReference type="Proteomes" id="UP000327044">
    <property type="component" value="Unassembled WGS sequence"/>
</dbReference>
<comment type="subcellular location">
    <subcellularLocation>
        <location evidence="2">Cell membrane</location>
        <topology evidence="2">Single-pass type II membrane protein</topology>
    </subcellularLocation>
</comment>
<dbReference type="PANTHER" id="PTHR11733">
    <property type="entry name" value="ZINC METALLOPROTEASE FAMILY M13 NEPRILYSIN-RELATED"/>
    <property type="match status" value="1"/>
</dbReference>
<dbReference type="GO" id="GO:0004222">
    <property type="term" value="F:metalloendopeptidase activity"/>
    <property type="evidence" value="ECO:0007669"/>
    <property type="project" value="InterPro"/>
</dbReference>
<evidence type="ECO:0000313" key="11">
    <source>
        <dbReference type="EMBL" id="KAB0793880.1"/>
    </source>
</evidence>
<dbReference type="InterPro" id="IPR018497">
    <property type="entry name" value="Peptidase_M13_C"/>
</dbReference>
<evidence type="ECO:0000313" key="12">
    <source>
        <dbReference type="Proteomes" id="UP000327044"/>
    </source>
</evidence>
<dbReference type="GO" id="GO:0046872">
    <property type="term" value="F:metal ion binding"/>
    <property type="evidence" value="ECO:0007669"/>
    <property type="project" value="UniProtKB-KW"/>
</dbReference>
<keyword evidence="4" id="KW-0645">Protease</keyword>
<feature type="domain" description="Peptidase M13 C-terminal" evidence="9">
    <location>
        <begin position="245"/>
        <end position="416"/>
    </location>
</feature>
<evidence type="ECO:0008006" key="13">
    <source>
        <dbReference type="Google" id="ProtNLM"/>
    </source>
</evidence>
<accession>A0A5N4A977</accession>
<proteinExistence type="inferred from homology"/>
<dbReference type="InterPro" id="IPR008753">
    <property type="entry name" value="Peptidase_M13_N"/>
</dbReference>
<dbReference type="Pfam" id="PF05649">
    <property type="entry name" value="Peptidase_M13_N"/>
    <property type="match status" value="1"/>
</dbReference>
<evidence type="ECO:0000256" key="2">
    <source>
        <dbReference type="ARBA" id="ARBA00004401"/>
    </source>
</evidence>
<evidence type="ECO:0000256" key="5">
    <source>
        <dbReference type="ARBA" id="ARBA00022723"/>
    </source>
</evidence>
<name>A0A5N4A977_PHOPY</name>
<dbReference type="AlphaFoldDB" id="A0A5N4A977"/>
<evidence type="ECO:0000259" key="9">
    <source>
        <dbReference type="Pfam" id="PF01431"/>
    </source>
</evidence>
<comment type="caution">
    <text evidence="11">The sequence shown here is derived from an EMBL/GenBank/DDBJ whole genome shotgun (WGS) entry which is preliminary data.</text>
</comment>
<dbReference type="CDD" id="cd08662">
    <property type="entry name" value="M13"/>
    <property type="match status" value="1"/>
</dbReference>
<reference evidence="11 12" key="1">
    <citation type="journal article" date="2018" name="Elife">
        <title>Firefly genomes illuminate parallel origins of bioluminescence in beetles.</title>
        <authorList>
            <person name="Fallon T.R."/>
            <person name="Lower S.E."/>
            <person name="Chang C.H."/>
            <person name="Bessho-Uehara M."/>
            <person name="Martin G.J."/>
            <person name="Bewick A.J."/>
            <person name="Behringer M."/>
            <person name="Debat H.J."/>
            <person name="Wong I."/>
            <person name="Day J.C."/>
            <person name="Suvorov A."/>
            <person name="Silva C.J."/>
            <person name="Stanger-Hall K.F."/>
            <person name="Hall D.W."/>
            <person name="Schmitz R.J."/>
            <person name="Nelson D.R."/>
            <person name="Lewis S.M."/>
            <person name="Shigenobu S."/>
            <person name="Bybee S.M."/>
            <person name="Larracuente A.M."/>
            <person name="Oba Y."/>
            <person name="Weng J.K."/>
        </authorList>
    </citation>
    <scope>NUCLEOTIDE SEQUENCE [LARGE SCALE GENOMIC DNA]</scope>
    <source>
        <strain evidence="11">1611_PpyrPB1</strain>
        <tissue evidence="11">Whole body</tissue>
    </source>
</reference>
<dbReference type="PROSITE" id="PS51885">
    <property type="entry name" value="NEPRILYSIN"/>
    <property type="match status" value="1"/>
</dbReference>
<dbReference type="GO" id="GO:0016485">
    <property type="term" value="P:protein processing"/>
    <property type="evidence" value="ECO:0007669"/>
    <property type="project" value="TreeGrafter"/>
</dbReference>
<dbReference type="GO" id="GO:0005886">
    <property type="term" value="C:plasma membrane"/>
    <property type="evidence" value="ECO:0007669"/>
    <property type="project" value="UniProtKB-SubCell"/>
</dbReference>
<dbReference type="Gene3D" id="3.40.390.10">
    <property type="entry name" value="Collagenase (Catalytic Domain)"/>
    <property type="match status" value="1"/>
</dbReference>
<evidence type="ECO:0000256" key="6">
    <source>
        <dbReference type="ARBA" id="ARBA00022801"/>
    </source>
</evidence>
<evidence type="ECO:0000256" key="1">
    <source>
        <dbReference type="ARBA" id="ARBA00001947"/>
    </source>
</evidence>
<dbReference type="Pfam" id="PF01431">
    <property type="entry name" value="Peptidase_M13"/>
    <property type="match status" value="1"/>
</dbReference>
<dbReference type="PANTHER" id="PTHR11733:SF224">
    <property type="entry name" value="NEPRILYSIN-2"/>
    <property type="match status" value="1"/>
</dbReference>
<dbReference type="InterPro" id="IPR001611">
    <property type="entry name" value="Leu-rich_rpt"/>
</dbReference>
<dbReference type="EMBL" id="VVIM01000009">
    <property type="protein sequence ID" value="KAB0793880.1"/>
    <property type="molecule type" value="Genomic_DNA"/>
</dbReference>
<gene>
    <name evidence="11" type="ORF">PPYR_13500</name>
</gene>